<evidence type="ECO:0000256" key="9">
    <source>
        <dbReference type="RuleBase" id="RU363032"/>
    </source>
</evidence>
<keyword evidence="5 9" id="KW-0812">Transmembrane</keyword>
<gene>
    <name evidence="11" type="ORF">NQZ67_15090</name>
</gene>
<evidence type="ECO:0000256" key="2">
    <source>
        <dbReference type="ARBA" id="ARBA00010072"/>
    </source>
</evidence>
<evidence type="ECO:0000256" key="4">
    <source>
        <dbReference type="ARBA" id="ARBA00022475"/>
    </source>
</evidence>
<dbReference type="InterPro" id="IPR010065">
    <property type="entry name" value="AA_ABC_transptr_permease_3TM"/>
</dbReference>
<dbReference type="PROSITE" id="PS50928">
    <property type="entry name" value="ABC_TM1"/>
    <property type="match status" value="1"/>
</dbReference>
<keyword evidence="12" id="KW-1185">Reference proteome</keyword>
<keyword evidence="6" id="KW-0029">Amino-acid transport</keyword>
<evidence type="ECO:0000313" key="12">
    <source>
        <dbReference type="Proteomes" id="UP001141950"/>
    </source>
</evidence>
<dbReference type="InterPro" id="IPR001638">
    <property type="entry name" value="Solute-binding_3/MltF_N"/>
</dbReference>
<dbReference type="SUPFAM" id="SSF53850">
    <property type="entry name" value="Periplasmic binding protein-like II"/>
    <property type="match status" value="1"/>
</dbReference>
<feature type="transmembrane region" description="Helical" evidence="9">
    <location>
        <begin position="403"/>
        <end position="422"/>
    </location>
</feature>
<proteinExistence type="inferred from homology"/>
<comment type="caution">
    <text evidence="11">The sequence shown here is derived from an EMBL/GenBank/DDBJ whole genome shotgun (WGS) entry which is preliminary data.</text>
</comment>
<keyword evidence="4" id="KW-1003">Cell membrane</keyword>
<keyword evidence="3 9" id="KW-0813">Transport</keyword>
<dbReference type="GO" id="GO:0006865">
    <property type="term" value="P:amino acid transport"/>
    <property type="evidence" value="ECO:0007669"/>
    <property type="project" value="UniProtKB-KW"/>
</dbReference>
<reference evidence="11" key="1">
    <citation type="submission" date="2022-08" db="EMBL/GenBank/DDBJ databases">
        <title>The genomic sequence of strain Paenibacillus sp. SCIV0701.</title>
        <authorList>
            <person name="Zhao H."/>
        </authorList>
    </citation>
    <scope>NUCLEOTIDE SEQUENCE</scope>
    <source>
        <strain evidence="11">SCIV0701</strain>
    </source>
</reference>
<evidence type="ECO:0000256" key="7">
    <source>
        <dbReference type="ARBA" id="ARBA00022989"/>
    </source>
</evidence>
<evidence type="ECO:0000256" key="5">
    <source>
        <dbReference type="ARBA" id="ARBA00022692"/>
    </source>
</evidence>
<dbReference type="InterPro" id="IPR000515">
    <property type="entry name" value="MetI-like"/>
</dbReference>
<dbReference type="InterPro" id="IPR001320">
    <property type="entry name" value="Iontro_rcpt_C"/>
</dbReference>
<name>A0A9X2MQW2_9BACL</name>
<accession>A0A9X2MQW2</accession>
<feature type="transmembrane region" description="Helical" evidence="9">
    <location>
        <begin position="468"/>
        <end position="490"/>
    </location>
</feature>
<dbReference type="Proteomes" id="UP001141950">
    <property type="component" value="Unassembled WGS sequence"/>
</dbReference>
<keyword evidence="7 9" id="KW-1133">Transmembrane helix</keyword>
<evidence type="ECO:0000313" key="11">
    <source>
        <dbReference type="EMBL" id="MCR2805211.1"/>
    </source>
</evidence>
<feature type="transmembrane region" description="Helical" evidence="9">
    <location>
        <begin position="298"/>
        <end position="322"/>
    </location>
</feature>
<dbReference type="AlphaFoldDB" id="A0A9X2MQW2"/>
<dbReference type="PANTHER" id="PTHR30614:SF20">
    <property type="entry name" value="GLUTAMINE TRANSPORT SYSTEM PERMEASE PROTEIN GLNP"/>
    <property type="match status" value="1"/>
</dbReference>
<dbReference type="CDD" id="cd06261">
    <property type="entry name" value="TM_PBP2"/>
    <property type="match status" value="1"/>
</dbReference>
<evidence type="ECO:0000256" key="8">
    <source>
        <dbReference type="ARBA" id="ARBA00023136"/>
    </source>
</evidence>
<dbReference type="InterPro" id="IPR043429">
    <property type="entry name" value="ArtM/GltK/GlnP/TcyL/YhdX-like"/>
</dbReference>
<evidence type="ECO:0000256" key="1">
    <source>
        <dbReference type="ARBA" id="ARBA00004651"/>
    </source>
</evidence>
<dbReference type="Gene3D" id="1.10.3720.10">
    <property type="entry name" value="MetI-like"/>
    <property type="match status" value="1"/>
</dbReference>
<dbReference type="RefSeq" id="WP_257447265.1">
    <property type="nucleotide sequence ID" value="NZ_JANIPJ010000010.1"/>
</dbReference>
<dbReference type="SUPFAM" id="SSF161098">
    <property type="entry name" value="MetI-like"/>
    <property type="match status" value="1"/>
</dbReference>
<dbReference type="SMART" id="SM00079">
    <property type="entry name" value="PBPe"/>
    <property type="match status" value="1"/>
</dbReference>
<dbReference type="EMBL" id="JANIPJ010000010">
    <property type="protein sequence ID" value="MCR2805211.1"/>
    <property type="molecule type" value="Genomic_DNA"/>
</dbReference>
<dbReference type="FunFam" id="1.10.3720.10:FF:000033">
    <property type="entry name" value="Polar amino acid ABC transporter permease"/>
    <property type="match status" value="1"/>
</dbReference>
<dbReference type="GO" id="GO:0015276">
    <property type="term" value="F:ligand-gated monoatomic ion channel activity"/>
    <property type="evidence" value="ECO:0007669"/>
    <property type="project" value="InterPro"/>
</dbReference>
<feature type="transmembrane region" description="Helical" evidence="9">
    <location>
        <begin position="334"/>
        <end position="356"/>
    </location>
</feature>
<evidence type="ECO:0000256" key="3">
    <source>
        <dbReference type="ARBA" id="ARBA00022448"/>
    </source>
</evidence>
<evidence type="ECO:0000259" key="10">
    <source>
        <dbReference type="PROSITE" id="PS50928"/>
    </source>
</evidence>
<dbReference type="Gene3D" id="3.40.190.10">
    <property type="entry name" value="Periplasmic binding protein-like II"/>
    <property type="match status" value="2"/>
</dbReference>
<dbReference type="PANTHER" id="PTHR30614">
    <property type="entry name" value="MEMBRANE COMPONENT OF AMINO ACID ABC TRANSPORTER"/>
    <property type="match status" value="1"/>
</dbReference>
<dbReference type="GO" id="GO:0043190">
    <property type="term" value="C:ATP-binding cassette (ABC) transporter complex"/>
    <property type="evidence" value="ECO:0007669"/>
    <property type="project" value="InterPro"/>
</dbReference>
<keyword evidence="8 9" id="KW-0472">Membrane</keyword>
<dbReference type="Pfam" id="PF00497">
    <property type="entry name" value="SBP_bac_3"/>
    <property type="match status" value="1"/>
</dbReference>
<comment type="subcellular location">
    <subcellularLocation>
        <location evidence="1 9">Cell membrane</location>
        <topology evidence="1 9">Multi-pass membrane protein</topology>
    </subcellularLocation>
</comment>
<dbReference type="Pfam" id="PF00528">
    <property type="entry name" value="BPD_transp_1"/>
    <property type="match status" value="1"/>
</dbReference>
<comment type="similarity">
    <text evidence="2">Belongs to the binding-protein-dependent transport system permease family. HisMQ subfamily.</text>
</comment>
<sequence length="498" mass="54206">MRRKTWLRFIYLSLIVLVSAVTLPGLLFGGNAGGHSPSIAEASSPAPIIGEKGTIVMGTSPDYPPYENVDAKNNGEIIGMDIDIAKFIAAQLGYTLEIEAMDFNGLIAALQTKRVDFVMSAMSVTEERKQNVDFSSTYYVARNTIVSRASEPVETAEELAGKIVGTQLGSTQDLFAETLEGVELKKLNRIPDLIQELKAGRVNAVIVEDAVAVEMAAANPDLTVSYLPAGSAEDGYAIAFPKGSELVASFNEVLEEMKADGQIETITDKWFQESEAGSDSTINFGVLKGYVPYMLKGVYVTLLFTLVSALFGFVWGTILSLFKISGIKPLEWFATAYTSVFRGTPLLLQLFLIYFATPQLTGYNISPLLAAGLAFGLNSAAYLSETIRGGIMAVDKGQREAAMALGVPYWTMMFRIILPQAVKTILPALVNECVALLKESSLVSVIGVMDIMRRANVVQATEFRALEALLFAGLIYYVLVLILTSFARLLERRLRRSD</sequence>
<protein>
    <submittedName>
        <fullName evidence="11">ABC transporter substrate-binding protein/permease</fullName>
    </submittedName>
</protein>
<dbReference type="InterPro" id="IPR035906">
    <property type="entry name" value="MetI-like_sf"/>
</dbReference>
<feature type="domain" description="ABC transmembrane type-1" evidence="10">
    <location>
        <begin position="298"/>
        <end position="487"/>
    </location>
</feature>
<evidence type="ECO:0000256" key="6">
    <source>
        <dbReference type="ARBA" id="ARBA00022970"/>
    </source>
</evidence>
<dbReference type="SMART" id="SM00062">
    <property type="entry name" value="PBPb"/>
    <property type="match status" value="1"/>
</dbReference>
<feature type="transmembrane region" description="Helical" evidence="9">
    <location>
        <begin position="362"/>
        <end position="383"/>
    </location>
</feature>
<dbReference type="NCBIfam" id="TIGR01726">
    <property type="entry name" value="HEQRo_perm_3TM"/>
    <property type="match status" value="1"/>
</dbReference>
<organism evidence="11 12">
    <name type="scientific">Paenibacillus soyae</name>
    <dbReference type="NCBI Taxonomy" id="2969249"/>
    <lineage>
        <taxon>Bacteria</taxon>
        <taxon>Bacillati</taxon>
        <taxon>Bacillota</taxon>
        <taxon>Bacilli</taxon>
        <taxon>Bacillales</taxon>
        <taxon>Paenibacillaceae</taxon>
        <taxon>Paenibacillus</taxon>
    </lineage>
</organism>